<name>A0A9P1JNQ3_9PROT</name>
<gene>
    <name evidence="1" type="ORF">AZOBR_40008</name>
</gene>
<dbReference type="AlphaFoldDB" id="A0A9P1JNQ3"/>
<dbReference type="Proteomes" id="UP000007319">
    <property type="component" value="Chromosome"/>
</dbReference>
<dbReference type="KEGG" id="abs:AZOBR_40008"/>
<organism evidence="1 2">
    <name type="scientific">Azospirillum baldaniorum</name>
    <dbReference type="NCBI Taxonomy" id="1064539"/>
    <lineage>
        <taxon>Bacteria</taxon>
        <taxon>Pseudomonadati</taxon>
        <taxon>Pseudomonadota</taxon>
        <taxon>Alphaproteobacteria</taxon>
        <taxon>Rhodospirillales</taxon>
        <taxon>Azospirillaceae</taxon>
        <taxon>Azospirillum</taxon>
    </lineage>
</organism>
<accession>A0A9P1JNQ3</accession>
<sequence>MWMASGEVSATRGPFGFVALFGLLARFPGWGWPAVPPPASGIEGRGIGPALRPAGPLLGELVAAVVAIAPVAGKGRTCAHLLWYGVRCLGVLSSPVH</sequence>
<evidence type="ECO:0000313" key="1">
    <source>
        <dbReference type="EMBL" id="CCC96839.1"/>
    </source>
</evidence>
<reference evidence="1 2" key="1">
    <citation type="journal article" date="2011" name="PLoS Genet.">
        <title>Azospirillum genomes reveal transition of bacteria from aquatic to terrestrial environments.</title>
        <authorList>
            <person name="Wisniewski-Dye F."/>
            <person name="Borziak K."/>
            <person name="Khalsa-Moyers G."/>
            <person name="Alexandre G."/>
            <person name="Sukharnikov L.O."/>
            <person name="Wuichet K."/>
            <person name="Hurst G.B."/>
            <person name="McDonald W.H."/>
            <person name="Robertson J.S."/>
            <person name="Barbe V."/>
            <person name="Calteau A."/>
            <person name="Rouy Z."/>
            <person name="Mangenot S."/>
            <person name="Prigent-Combaret C."/>
            <person name="Normand P."/>
            <person name="Boyer M."/>
            <person name="Siguier P."/>
            <person name="Dessaux Y."/>
            <person name="Elmerich C."/>
            <person name="Condemine G."/>
            <person name="Krishnen G."/>
            <person name="Kennedy I."/>
            <person name="Paterson A.H."/>
            <person name="Gonzalez V."/>
            <person name="Mavingui P."/>
            <person name="Zhulin I.B."/>
        </authorList>
    </citation>
    <scope>NUCLEOTIDE SEQUENCE [LARGE SCALE GENOMIC DNA]</scope>
    <source>
        <strain evidence="1 2">Sp245</strain>
    </source>
</reference>
<protein>
    <submittedName>
        <fullName evidence="1">Uncharacterized protein</fullName>
    </submittedName>
</protein>
<keyword evidence="2" id="KW-1185">Reference proteome</keyword>
<evidence type="ECO:0000313" key="2">
    <source>
        <dbReference type="Proteomes" id="UP000007319"/>
    </source>
</evidence>
<dbReference type="EMBL" id="HE577327">
    <property type="protein sequence ID" value="CCC96839.1"/>
    <property type="molecule type" value="Genomic_DNA"/>
</dbReference>
<proteinExistence type="predicted"/>